<reference evidence="5" key="2">
    <citation type="submission" date="2025-09" db="UniProtKB">
        <authorList>
            <consortium name="Ensembl"/>
        </authorList>
    </citation>
    <scope>IDENTIFICATION</scope>
</reference>
<dbReference type="InterPro" id="IPR000406">
    <property type="entry name" value="Rho_GDI"/>
</dbReference>
<gene>
    <name evidence="5" type="primary">LOC111944176</name>
</gene>
<comment type="subcellular location">
    <subcellularLocation>
        <location evidence="1">Cytoplasm</location>
    </subcellularLocation>
</comment>
<evidence type="ECO:0000256" key="1">
    <source>
        <dbReference type="ARBA" id="ARBA00004496"/>
    </source>
</evidence>
<evidence type="ECO:0000313" key="5">
    <source>
        <dbReference type="Ensembl" id="ENSCCEP00000001912.1"/>
    </source>
</evidence>
<reference evidence="5" key="1">
    <citation type="submission" date="2025-08" db="UniProtKB">
        <authorList>
            <consortium name="Ensembl"/>
        </authorList>
    </citation>
    <scope>IDENTIFICATION</scope>
</reference>
<dbReference type="GO" id="GO:0005096">
    <property type="term" value="F:GTPase activator activity"/>
    <property type="evidence" value="ECO:0007669"/>
    <property type="project" value="UniProtKB-KW"/>
</dbReference>
<accession>A0A8C0U3L7</accession>
<evidence type="ECO:0000256" key="2">
    <source>
        <dbReference type="ARBA" id="ARBA00009758"/>
    </source>
</evidence>
<dbReference type="PANTHER" id="PTHR10980:SF8">
    <property type="entry name" value="RHO GDP-DISSOCIATION INHIBITOR 3"/>
    <property type="match status" value="1"/>
</dbReference>
<dbReference type="Proteomes" id="UP000694410">
    <property type="component" value="Unplaced"/>
</dbReference>
<protein>
    <submittedName>
        <fullName evidence="5">Rho GDP-dissociation inhibitor 3-like</fullName>
    </submittedName>
</protein>
<evidence type="ECO:0000256" key="3">
    <source>
        <dbReference type="ARBA" id="ARBA00022468"/>
    </source>
</evidence>
<dbReference type="GO" id="GO:0005829">
    <property type="term" value="C:cytosol"/>
    <property type="evidence" value="ECO:0007669"/>
    <property type="project" value="TreeGrafter"/>
</dbReference>
<evidence type="ECO:0000256" key="4">
    <source>
        <dbReference type="ARBA" id="ARBA00022490"/>
    </source>
</evidence>
<keyword evidence="6" id="KW-1185">Reference proteome</keyword>
<sequence length="190" mass="19729">MPLLSCALPGCLALPCSNTPTTGTVALPAIAGPWAAPWLAGMEVMVDWAWWVRSGPCCLSLDASVPNVQVTKLTLMCEQAPGPITMDLTGDLEELRGRAFVLKEGVDYRVKVSFKVRGACGALCPPAGHGPAALNPRGPYPKGSLLPWGPAPQGPSCHPCVPACPRLPALGYLLPPFSPGVCAPLSLCPP</sequence>
<name>A0A8C0U3L7_CYACU</name>
<dbReference type="GO" id="GO:0007266">
    <property type="term" value="P:Rho protein signal transduction"/>
    <property type="evidence" value="ECO:0007669"/>
    <property type="project" value="InterPro"/>
</dbReference>
<dbReference type="SUPFAM" id="SSF81296">
    <property type="entry name" value="E set domains"/>
    <property type="match status" value="1"/>
</dbReference>
<dbReference type="Pfam" id="PF02115">
    <property type="entry name" value="Rho_GDI"/>
    <property type="match status" value="1"/>
</dbReference>
<dbReference type="PANTHER" id="PTHR10980">
    <property type="entry name" value="RHO GDP-DISSOCIATION INHIBITOR"/>
    <property type="match status" value="1"/>
</dbReference>
<dbReference type="AlphaFoldDB" id="A0A8C0U3L7"/>
<evidence type="ECO:0000313" key="6">
    <source>
        <dbReference type="Proteomes" id="UP000694410"/>
    </source>
</evidence>
<organism evidence="5 6">
    <name type="scientific">Cyanistes caeruleus</name>
    <name type="common">Eurasian blue tit</name>
    <name type="synonym">Parus caeruleus</name>
    <dbReference type="NCBI Taxonomy" id="156563"/>
    <lineage>
        <taxon>Eukaryota</taxon>
        <taxon>Metazoa</taxon>
        <taxon>Chordata</taxon>
        <taxon>Craniata</taxon>
        <taxon>Vertebrata</taxon>
        <taxon>Euteleostomi</taxon>
        <taxon>Archelosauria</taxon>
        <taxon>Archosauria</taxon>
        <taxon>Dinosauria</taxon>
        <taxon>Saurischia</taxon>
        <taxon>Theropoda</taxon>
        <taxon>Coelurosauria</taxon>
        <taxon>Aves</taxon>
        <taxon>Neognathae</taxon>
        <taxon>Neoaves</taxon>
        <taxon>Telluraves</taxon>
        <taxon>Australaves</taxon>
        <taxon>Passeriformes</taxon>
        <taxon>Paridae</taxon>
        <taxon>Cyanistes</taxon>
    </lineage>
</organism>
<proteinExistence type="inferred from homology"/>
<comment type="similarity">
    <text evidence="2">Belongs to the Rho GDI family.</text>
</comment>
<dbReference type="PRINTS" id="PR00492">
    <property type="entry name" value="RHOGDI"/>
</dbReference>
<dbReference type="GO" id="GO:0016020">
    <property type="term" value="C:membrane"/>
    <property type="evidence" value="ECO:0007669"/>
    <property type="project" value="TreeGrafter"/>
</dbReference>
<keyword evidence="3" id="KW-0343">GTPase activation</keyword>
<dbReference type="Ensembl" id="ENSCCET00000003266.1">
    <property type="protein sequence ID" value="ENSCCEP00000001912.1"/>
    <property type="gene ID" value="ENSCCEG00000002230.1"/>
</dbReference>
<dbReference type="InterPro" id="IPR024792">
    <property type="entry name" value="RhoGDI_dom_sf"/>
</dbReference>
<dbReference type="Gene3D" id="2.70.50.30">
    <property type="entry name" value="Coagulation Factor XIII, subunit A, domain 1"/>
    <property type="match status" value="1"/>
</dbReference>
<dbReference type="GO" id="GO:0005094">
    <property type="term" value="F:Rho GDP-dissociation inhibitor activity"/>
    <property type="evidence" value="ECO:0007669"/>
    <property type="project" value="InterPro"/>
</dbReference>
<dbReference type="InterPro" id="IPR014756">
    <property type="entry name" value="Ig_E-set"/>
</dbReference>
<keyword evidence="4" id="KW-0963">Cytoplasm</keyword>